<evidence type="ECO:0000256" key="6">
    <source>
        <dbReference type="ARBA" id="ARBA00023136"/>
    </source>
</evidence>
<reference evidence="9 10" key="1">
    <citation type="submission" date="2014-02" db="EMBL/GenBank/DDBJ databases">
        <authorList>
            <person name="Genoscope - CEA"/>
        </authorList>
    </citation>
    <scope>NUCLEOTIDE SEQUENCE [LARGE SCALE GENOMIC DNA]</scope>
    <source>
        <strain evidence="9 10">PCC 8005</strain>
    </source>
</reference>
<dbReference type="PANTHER" id="PTHR36964:SF1">
    <property type="entry name" value="PROTEIN-METHIONINE-SULFOXIDE REDUCTASE HEME-BINDING SUBUNIT MSRQ"/>
    <property type="match status" value="1"/>
</dbReference>
<feature type="transmembrane region" description="Helical" evidence="7">
    <location>
        <begin position="125"/>
        <end position="145"/>
    </location>
</feature>
<dbReference type="GO" id="GO:0010181">
    <property type="term" value="F:FMN binding"/>
    <property type="evidence" value="ECO:0007669"/>
    <property type="project" value="TreeGrafter"/>
</dbReference>
<keyword evidence="2" id="KW-0813">Transport</keyword>
<sequence length="165" mass="19432">MALIFYTLSLLPTILRVVFPQTKQTSIPKFLLKHRRTIGILAFIVAFGHGYILVKKRDIDFSDLKTFWVYIQGVVTFIIFTLLAITSNDWSVKRLKKNWKRLHELTYLAMFMLTWHVFDKMAGQWTYLTPFGAIMITGITLLFLVRRWKEWQVQQQKKAKSATAD</sequence>
<dbReference type="InterPro" id="IPR022837">
    <property type="entry name" value="MsrQ-like"/>
</dbReference>
<name>A0A9P1KGU0_9CYAN</name>
<dbReference type="RefSeq" id="WP_006668172.1">
    <property type="nucleotide sequence ID" value="NZ_FO818640.1"/>
</dbReference>
<accession>A0A9P1KGU0</accession>
<proteinExistence type="predicted"/>
<dbReference type="GO" id="GO:0016679">
    <property type="term" value="F:oxidoreductase activity, acting on diphenols and related substances as donors"/>
    <property type="evidence" value="ECO:0007669"/>
    <property type="project" value="TreeGrafter"/>
</dbReference>
<evidence type="ECO:0000259" key="8">
    <source>
        <dbReference type="Pfam" id="PF01794"/>
    </source>
</evidence>
<evidence type="ECO:0000256" key="5">
    <source>
        <dbReference type="ARBA" id="ARBA00023004"/>
    </source>
</evidence>
<dbReference type="Proteomes" id="UP000032946">
    <property type="component" value="Chromosome"/>
</dbReference>
<feature type="domain" description="Ferric oxidoreductase" evidence="8">
    <location>
        <begin position="1"/>
        <end position="113"/>
    </location>
</feature>
<organism evidence="9 10">
    <name type="scientific">Limnospira indica PCC 8005</name>
    <dbReference type="NCBI Taxonomy" id="376219"/>
    <lineage>
        <taxon>Bacteria</taxon>
        <taxon>Bacillati</taxon>
        <taxon>Cyanobacteriota</taxon>
        <taxon>Cyanophyceae</taxon>
        <taxon>Oscillatoriophycideae</taxon>
        <taxon>Oscillatoriales</taxon>
        <taxon>Sirenicapillariaceae</taxon>
        <taxon>Limnospira</taxon>
    </lineage>
</organism>
<evidence type="ECO:0000256" key="2">
    <source>
        <dbReference type="ARBA" id="ARBA00022448"/>
    </source>
</evidence>
<dbReference type="GO" id="GO:0005886">
    <property type="term" value="C:plasma membrane"/>
    <property type="evidence" value="ECO:0007669"/>
    <property type="project" value="TreeGrafter"/>
</dbReference>
<evidence type="ECO:0000313" key="9">
    <source>
        <dbReference type="EMBL" id="CDM96041.1"/>
    </source>
</evidence>
<comment type="subcellular location">
    <subcellularLocation>
        <location evidence="1">Membrane</location>
        <topology evidence="1">Multi-pass membrane protein</topology>
    </subcellularLocation>
</comment>
<dbReference type="GO" id="GO:0020037">
    <property type="term" value="F:heme binding"/>
    <property type="evidence" value="ECO:0007669"/>
    <property type="project" value="TreeGrafter"/>
</dbReference>
<protein>
    <recommendedName>
        <fullName evidence="8">Ferric oxidoreductase domain-containing protein</fullName>
    </recommendedName>
</protein>
<evidence type="ECO:0000256" key="7">
    <source>
        <dbReference type="SAM" id="Phobius"/>
    </source>
</evidence>
<keyword evidence="4 7" id="KW-1133">Transmembrane helix</keyword>
<dbReference type="PANTHER" id="PTHR36964">
    <property type="entry name" value="PROTEIN-METHIONINE-SULFOXIDE REDUCTASE HEME-BINDING SUBUNIT MSRQ"/>
    <property type="match status" value="1"/>
</dbReference>
<feature type="transmembrane region" description="Helical" evidence="7">
    <location>
        <begin position="66"/>
        <end position="85"/>
    </location>
</feature>
<gene>
    <name evidence="9" type="ORF">ARTHRO_40447</name>
</gene>
<dbReference type="InterPro" id="IPR013130">
    <property type="entry name" value="Fe3_Rdtase_TM_dom"/>
</dbReference>
<dbReference type="EMBL" id="FO818640">
    <property type="protein sequence ID" value="CDM96041.1"/>
    <property type="molecule type" value="Genomic_DNA"/>
</dbReference>
<evidence type="ECO:0000256" key="4">
    <source>
        <dbReference type="ARBA" id="ARBA00022989"/>
    </source>
</evidence>
<keyword evidence="5" id="KW-0408">Iron</keyword>
<keyword evidence="6 7" id="KW-0472">Membrane</keyword>
<evidence type="ECO:0000256" key="1">
    <source>
        <dbReference type="ARBA" id="ARBA00004141"/>
    </source>
</evidence>
<dbReference type="AlphaFoldDB" id="A0A9P1KGU0"/>
<dbReference type="Pfam" id="PF01794">
    <property type="entry name" value="Ferric_reduct"/>
    <property type="match status" value="1"/>
</dbReference>
<evidence type="ECO:0000256" key="3">
    <source>
        <dbReference type="ARBA" id="ARBA00022692"/>
    </source>
</evidence>
<keyword evidence="3 7" id="KW-0812">Transmembrane</keyword>
<feature type="transmembrane region" description="Helical" evidence="7">
    <location>
        <begin position="36"/>
        <end position="54"/>
    </location>
</feature>
<keyword evidence="10" id="KW-1185">Reference proteome</keyword>
<evidence type="ECO:0000313" key="10">
    <source>
        <dbReference type="Proteomes" id="UP000032946"/>
    </source>
</evidence>